<gene>
    <name evidence="1" type="ORF">SAMN05421541_104119</name>
</gene>
<organism evidence="1 2">
    <name type="scientific">Actinoplanes philippinensis</name>
    <dbReference type="NCBI Taxonomy" id="35752"/>
    <lineage>
        <taxon>Bacteria</taxon>
        <taxon>Bacillati</taxon>
        <taxon>Actinomycetota</taxon>
        <taxon>Actinomycetes</taxon>
        <taxon>Micromonosporales</taxon>
        <taxon>Micromonosporaceae</taxon>
        <taxon>Actinoplanes</taxon>
    </lineage>
</organism>
<dbReference type="STRING" id="35752.SAMN05421541_104119"/>
<dbReference type="EMBL" id="FONV01000004">
    <property type="protein sequence ID" value="SFE86541.1"/>
    <property type="molecule type" value="Genomic_DNA"/>
</dbReference>
<sequence length="226" mass="24318">MLARRSGFTPPATTEAAFRFAADYARVNLLTYLYAAFDAPAADTAVHERRAGETNRDRVRRGLALSTAGRPPGSLGDLFDAPTGDTRPADYFGADVAAETWEGMWSDQWLLDGLEHAHTLAEAVLAGDIATLEIIAGVPLADAITDAGLFFGDVDNQVLSLASDAFRERLEDHEPAFDPERAVDMTAPLSALPGLLQEARHEWTATEQLALVIAGLAPIERTAPQF</sequence>
<evidence type="ECO:0000313" key="1">
    <source>
        <dbReference type="EMBL" id="SFE86541.1"/>
    </source>
</evidence>
<proteinExistence type="predicted"/>
<protein>
    <submittedName>
        <fullName evidence="1">Uncharacterized protein</fullName>
    </submittedName>
</protein>
<dbReference type="Proteomes" id="UP000199645">
    <property type="component" value="Unassembled WGS sequence"/>
</dbReference>
<dbReference type="AlphaFoldDB" id="A0A1I2E1W9"/>
<keyword evidence="2" id="KW-1185">Reference proteome</keyword>
<reference evidence="1 2" key="1">
    <citation type="submission" date="2016-10" db="EMBL/GenBank/DDBJ databases">
        <authorList>
            <person name="de Groot N.N."/>
        </authorList>
    </citation>
    <scope>NUCLEOTIDE SEQUENCE [LARGE SCALE GENOMIC DNA]</scope>
    <source>
        <strain evidence="1 2">DSM 43019</strain>
    </source>
</reference>
<name>A0A1I2E1W9_9ACTN</name>
<accession>A0A1I2E1W9</accession>
<evidence type="ECO:0000313" key="2">
    <source>
        <dbReference type="Proteomes" id="UP000199645"/>
    </source>
</evidence>